<evidence type="ECO:0000256" key="3">
    <source>
        <dbReference type="ARBA" id="ARBA00022692"/>
    </source>
</evidence>
<proteinExistence type="predicted"/>
<evidence type="ECO:0000313" key="9">
    <source>
        <dbReference type="EMBL" id="TWR26064.1"/>
    </source>
</evidence>
<dbReference type="GO" id="GO:0022857">
    <property type="term" value="F:transmembrane transporter activity"/>
    <property type="evidence" value="ECO:0007669"/>
    <property type="project" value="TreeGrafter"/>
</dbReference>
<evidence type="ECO:0000256" key="4">
    <source>
        <dbReference type="ARBA" id="ARBA00022989"/>
    </source>
</evidence>
<feature type="transmembrane region" description="Helical" evidence="6">
    <location>
        <begin position="21"/>
        <end position="42"/>
    </location>
</feature>
<dbReference type="InterPro" id="IPR050250">
    <property type="entry name" value="Macrolide_Exporter_MacB"/>
</dbReference>
<dbReference type="AlphaFoldDB" id="A0A563U3Y7"/>
<dbReference type="EMBL" id="VOEI01000003">
    <property type="protein sequence ID" value="TWR26064.1"/>
    <property type="molecule type" value="Genomic_DNA"/>
</dbReference>
<feature type="transmembrane region" description="Helical" evidence="6">
    <location>
        <begin position="278"/>
        <end position="300"/>
    </location>
</feature>
<feature type="transmembrane region" description="Helical" evidence="6">
    <location>
        <begin position="660"/>
        <end position="686"/>
    </location>
</feature>
<dbReference type="InterPro" id="IPR025857">
    <property type="entry name" value="MacB_PCD"/>
</dbReference>
<keyword evidence="5 6" id="KW-0472">Membrane</keyword>
<dbReference type="InterPro" id="IPR003838">
    <property type="entry name" value="ABC3_permease_C"/>
</dbReference>
<dbReference type="Proteomes" id="UP000318010">
    <property type="component" value="Unassembled WGS sequence"/>
</dbReference>
<feature type="transmembrane region" description="Helical" evidence="6">
    <location>
        <begin position="329"/>
        <end position="352"/>
    </location>
</feature>
<keyword evidence="10" id="KW-1185">Reference proteome</keyword>
<dbReference type="GO" id="GO:0005886">
    <property type="term" value="C:plasma membrane"/>
    <property type="evidence" value="ECO:0007669"/>
    <property type="project" value="UniProtKB-SubCell"/>
</dbReference>
<evidence type="ECO:0000256" key="5">
    <source>
        <dbReference type="ARBA" id="ARBA00023136"/>
    </source>
</evidence>
<keyword evidence="2" id="KW-1003">Cell membrane</keyword>
<dbReference type="Pfam" id="PF02687">
    <property type="entry name" value="FtsX"/>
    <property type="match status" value="2"/>
</dbReference>
<evidence type="ECO:0000313" key="10">
    <source>
        <dbReference type="Proteomes" id="UP000318010"/>
    </source>
</evidence>
<comment type="subcellular location">
    <subcellularLocation>
        <location evidence="1">Cell membrane</location>
        <topology evidence="1">Multi-pass membrane protein</topology>
    </subcellularLocation>
</comment>
<feature type="transmembrane region" description="Helical" evidence="6">
    <location>
        <begin position="372"/>
        <end position="395"/>
    </location>
</feature>
<dbReference type="Pfam" id="PF12704">
    <property type="entry name" value="MacB_PCD"/>
    <property type="match status" value="1"/>
</dbReference>
<feature type="transmembrane region" description="Helical" evidence="6">
    <location>
        <begin position="716"/>
        <end position="735"/>
    </location>
</feature>
<keyword evidence="3 6" id="KW-0812">Transmembrane</keyword>
<accession>A0A563U3Y7</accession>
<evidence type="ECO:0000259" key="7">
    <source>
        <dbReference type="Pfam" id="PF02687"/>
    </source>
</evidence>
<evidence type="ECO:0000256" key="2">
    <source>
        <dbReference type="ARBA" id="ARBA00022475"/>
    </source>
</evidence>
<dbReference type="PANTHER" id="PTHR30572:SF18">
    <property type="entry name" value="ABC-TYPE MACROLIDE FAMILY EXPORT SYSTEM PERMEASE COMPONENT 2"/>
    <property type="match status" value="1"/>
</dbReference>
<gene>
    <name evidence="9" type="ORF">FPZ42_10560</name>
</gene>
<evidence type="ECO:0000259" key="8">
    <source>
        <dbReference type="Pfam" id="PF12704"/>
    </source>
</evidence>
<reference evidence="9 10" key="1">
    <citation type="submission" date="2019-07" db="EMBL/GenBank/DDBJ databases">
        <authorList>
            <person name="Kim J."/>
        </authorList>
    </citation>
    <scope>NUCLEOTIDE SEQUENCE [LARGE SCALE GENOMIC DNA]</scope>
    <source>
        <strain evidence="9 10">MJ1a</strain>
    </source>
</reference>
<evidence type="ECO:0000256" key="1">
    <source>
        <dbReference type="ARBA" id="ARBA00004651"/>
    </source>
</evidence>
<name>A0A563U3Y7_9SPHI</name>
<dbReference type="PANTHER" id="PTHR30572">
    <property type="entry name" value="MEMBRANE COMPONENT OF TRANSPORTER-RELATED"/>
    <property type="match status" value="1"/>
</dbReference>
<dbReference type="OrthoDB" id="1451596at2"/>
<dbReference type="RefSeq" id="WP_146271129.1">
    <property type="nucleotide sequence ID" value="NZ_VOEI01000003.1"/>
</dbReference>
<protein>
    <submittedName>
        <fullName evidence="9">FtsX-like permease family protein</fullName>
    </submittedName>
</protein>
<feature type="domain" description="MacB-like periplasmic core" evidence="8">
    <location>
        <begin position="20"/>
        <end position="237"/>
    </location>
</feature>
<feature type="domain" description="ABC3 transporter permease C-terminal" evidence="7">
    <location>
        <begin position="284"/>
        <end position="396"/>
    </location>
</feature>
<feature type="domain" description="ABC3 transporter permease C-terminal" evidence="7">
    <location>
        <begin position="667"/>
        <end position="775"/>
    </location>
</feature>
<feature type="transmembrane region" description="Helical" evidence="6">
    <location>
        <begin position="420"/>
        <end position="440"/>
    </location>
</feature>
<evidence type="ECO:0000256" key="6">
    <source>
        <dbReference type="SAM" id="Phobius"/>
    </source>
</evidence>
<organism evidence="9 10">
    <name type="scientific">Mucilaginibacter achroorhodeus</name>
    <dbReference type="NCBI Taxonomy" id="2599294"/>
    <lineage>
        <taxon>Bacteria</taxon>
        <taxon>Pseudomonadati</taxon>
        <taxon>Bacteroidota</taxon>
        <taxon>Sphingobacteriia</taxon>
        <taxon>Sphingobacteriales</taxon>
        <taxon>Sphingobacteriaceae</taxon>
        <taxon>Mucilaginibacter</taxon>
    </lineage>
</organism>
<sequence length="787" mass="88609">MLKTYLRTAWRSIISNKTSSIINISGLAVGMAVSFMLLLYVYNEFSFDKFHPNSDRIYQVFKNQPANGVIKTRNYTTQQLASVLEKDIPEVEKTARMSEMMRVLVTYNNKSLRFRSFAVDPSFFDIFNFDAVYGTKKKHLTDESSVVLTQSTAAALFGSLDPVGKTIQYNSFPLKVAAVIRDNPRNSSFDFEVLIPWQAFMNQQPWLKDAGWDNYSYFTYVLFKSGASVQTANLKVKHLIAQYYPPDKDIELFMYQFSRLHLYGNFTNGVSTGGNIEYVRLFLILSISILIVSCINFMNLSTARSEKRAREVGIRKTLGARRSGLVKQFLWEAIALAFIALIIALLLMVLLLPFFNRIMHVVLFFPYGDARFWTLSIAITFFTGALAGSYPALYLSSFKPLKVLKGKINTLGAAIAPRQVLVVLQFTFAICLILGSVFIYKQIFFIANKPVGFSKQGLIELPIEGGLFGKFESFRNDVINSGAGTDAAIISEPITQITGASWANNWPGQLPGEDKISIDCIAATYHFTQTYQLKVIDGRDFDISRPSDTTGVILNEAAVKLMRLKQPIGQTIKWMGANRTVIGVVKDFVWGSPYEPVKPTIIGYVKDWIGNIGIRLNPNMPVSKSLASLERIYKKYNPNYPFEYTFTDEAFDKKFQSEKILGAMAITFTALAIFISCLGLFGLALFSAERRRKELSIRKVLGASVANLWFKLSQEFIKLVIISFFIGSAISWYYIQGWLNTYTYHADISLDIFGLTLIGSLMICLTAVSWQAIKAALVNPVKNLRSE</sequence>
<feature type="transmembrane region" description="Helical" evidence="6">
    <location>
        <begin position="755"/>
        <end position="777"/>
    </location>
</feature>
<keyword evidence="4 6" id="KW-1133">Transmembrane helix</keyword>
<comment type="caution">
    <text evidence="9">The sequence shown here is derived from an EMBL/GenBank/DDBJ whole genome shotgun (WGS) entry which is preliminary data.</text>
</comment>